<dbReference type="GO" id="GO:0003904">
    <property type="term" value="F:deoxyribodipyrimidine photo-lyase activity"/>
    <property type="evidence" value="ECO:0007669"/>
    <property type="project" value="TreeGrafter"/>
</dbReference>
<evidence type="ECO:0000313" key="9">
    <source>
        <dbReference type="EMBL" id="KEZ78138.1"/>
    </source>
</evidence>
<comment type="cofactor">
    <cofactor evidence="7">
        <name>(6R)-5,10-methylene-5,6,7,8-tetrahydrofolate</name>
        <dbReference type="ChEBI" id="CHEBI:15636"/>
    </cofactor>
    <text evidence="7">Binds 1 5,10-methenyltetrahydrofolate (MTHF) per subunit.</text>
</comment>
<dbReference type="PRINTS" id="PR00147">
    <property type="entry name" value="DNAPHOTLYASE"/>
</dbReference>
<dbReference type="Proteomes" id="UP000028302">
    <property type="component" value="Unassembled WGS sequence"/>
</dbReference>
<keyword evidence="3 6" id="KW-0285">Flavoprotein</keyword>
<comment type="function">
    <text evidence="7">May have a photoreceptor function.</text>
</comment>
<feature type="binding site" evidence="6">
    <location>
        <position position="225"/>
    </location>
    <ligand>
        <name>FAD</name>
        <dbReference type="ChEBI" id="CHEBI:57692"/>
    </ligand>
</feature>
<comment type="similarity">
    <text evidence="1 7">Belongs to the DNA photolyase class-1 family.</text>
</comment>
<dbReference type="PATRIC" id="fig|1304275.5.peg.1251"/>
<dbReference type="Pfam" id="PF03441">
    <property type="entry name" value="FAD_binding_7"/>
    <property type="match status" value="1"/>
</dbReference>
<dbReference type="GO" id="GO:0000719">
    <property type="term" value="P:photoreactive repair"/>
    <property type="evidence" value="ECO:0007669"/>
    <property type="project" value="TreeGrafter"/>
</dbReference>
<dbReference type="Gene3D" id="3.40.50.620">
    <property type="entry name" value="HUPs"/>
    <property type="match status" value="1"/>
</dbReference>
<comment type="cofactor">
    <cofactor evidence="6 7">
        <name>FAD</name>
        <dbReference type="ChEBI" id="CHEBI:57692"/>
    </cofactor>
    <text evidence="6 7">Binds 1 FAD per subunit.</text>
</comment>
<evidence type="ECO:0000256" key="3">
    <source>
        <dbReference type="ARBA" id="ARBA00022630"/>
    </source>
</evidence>
<evidence type="ECO:0000256" key="2">
    <source>
        <dbReference type="ARBA" id="ARBA00017881"/>
    </source>
</evidence>
<dbReference type="InterPro" id="IPR036155">
    <property type="entry name" value="Crypto/Photolyase_N_sf"/>
</dbReference>
<dbReference type="InterPro" id="IPR005101">
    <property type="entry name" value="Cryptochr/Photolyase_FAD-bd"/>
</dbReference>
<feature type="binding site" evidence="6">
    <location>
        <begin position="278"/>
        <end position="286"/>
    </location>
    <ligand>
        <name>FAD</name>
        <dbReference type="ChEBI" id="CHEBI:57692"/>
    </ligand>
</feature>
<dbReference type="NCBIfam" id="TIGR02765">
    <property type="entry name" value="crypto_DASH"/>
    <property type="match status" value="1"/>
</dbReference>
<dbReference type="eggNOG" id="COG0415">
    <property type="taxonomic scope" value="Bacteria"/>
</dbReference>
<dbReference type="SUPFAM" id="SSF52425">
    <property type="entry name" value="Cryptochrome/photolyase, N-terminal domain"/>
    <property type="match status" value="1"/>
</dbReference>
<protein>
    <recommendedName>
        <fullName evidence="2 7">Cryptochrome DASH</fullName>
    </recommendedName>
</protein>
<sequence>MSRAICWFKNDLRIDDNPALTSAARAGALLAVYCLEARCAGDSAYGAPRMGAHRRDFIAQALAALHERLASLGVRLVVAVGEPEDVMVRLAVKNGVDSVWTVAEIAPEERWQMQRVRDALARVDVTLYETRPNTLHARDELPFELAEMPRVFTRFRRRIERAARPAPPIDPPDWCRGIEDPDLSGVAWVDSSDPPATDVPFVGGEDVARARLSHYLWQTRAVTHYKQTRNRLLGEHFSSKLSPWLASGCLSVRRVADELSRFESSVLANESTYWLMLELRWREFFYWVLARHGVRLFARSGLLDRHDRPDAVDAAVIDAWKAGRTGMPFVDANMRELAATGYMSNRGRQNVASYFIRDLRQDWRWGAAWFEAQLVDYDVASNWGNWANIAGVGTDKRDEGFNVMSQALHYDGEAEYVSYWIPELRALPRKQRHAPWLAEADQLADTGYPRLTTIPPAWRDLVPSASV</sequence>
<feature type="binding site" evidence="6">
    <location>
        <begin position="238"/>
        <end position="242"/>
    </location>
    <ligand>
        <name>FAD</name>
        <dbReference type="ChEBI" id="CHEBI:57692"/>
    </ligand>
</feature>
<accession>A0A084IN54</accession>
<dbReference type="InterPro" id="IPR014133">
    <property type="entry name" value="Cry_DASH"/>
</dbReference>
<dbReference type="STRING" id="1304275.C41B8_06122"/>
<dbReference type="InterPro" id="IPR002081">
    <property type="entry name" value="Cryptochrome/DNA_photolyase_1"/>
</dbReference>
<dbReference type="InterPro" id="IPR036134">
    <property type="entry name" value="Crypto/Photolyase_FAD-like_sf"/>
</dbReference>
<name>A0A084IN54_SALHC</name>
<dbReference type="InterPro" id="IPR014729">
    <property type="entry name" value="Rossmann-like_a/b/a_fold"/>
</dbReference>
<keyword evidence="5 7" id="KW-0157">Chromophore</keyword>
<dbReference type="GO" id="GO:0003677">
    <property type="term" value="F:DNA binding"/>
    <property type="evidence" value="ECO:0007669"/>
    <property type="project" value="TreeGrafter"/>
</dbReference>
<evidence type="ECO:0000313" key="10">
    <source>
        <dbReference type="Proteomes" id="UP000028302"/>
    </source>
</evidence>
<evidence type="ECO:0000256" key="7">
    <source>
        <dbReference type="RuleBase" id="RU367151"/>
    </source>
</evidence>
<dbReference type="GO" id="GO:0071949">
    <property type="term" value="F:FAD binding"/>
    <property type="evidence" value="ECO:0007669"/>
    <property type="project" value="TreeGrafter"/>
</dbReference>
<evidence type="ECO:0000256" key="4">
    <source>
        <dbReference type="ARBA" id="ARBA00022827"/>
    </source>
</evidence>
<dbReference type="Gene3D" id="1.10.579.10">
    <property type="entry name" value="DNA Cyclobutane Dipyrimidine Photolyase, subunit A, domain 3"/>
    <property type="match status" value="1"/>
</dbReference>
<proteinExistence type="inferred from homology"/>
<comment type="caution">
    <text evidence="9">The sequence shown here is derived from an EMBL/GenBank/DDBJ whole genome shotgun (WGS) entry which is preliminary data.</text>
</comment>
<dbReference type="PANTHER" id="PTHR11455">
    <property type="entry name" value="CRYPTOCHROME"/>
    <property type="match status" value="1"/>
</dbReference>
<dbReference type="Gene3D" id="1.25.40.80">
    <property type="match status" value="1"/>
</dbReference>
<dbReference type="PANTHER" id="PTHR11455:SF22">
    <property type="entry name" value="CRYPTOCHROME DASH"/>
    <property type="match status" value="1"/>
</dbReference>
<feature type="binding site" evidence="6">
    <location>
        <begin position="376"/>
        <end position="378"/>
    </location>
    <ligand>
        <name>FAD</name>
        <dbReference type="ChEBI" id="CHEBI:57692"/>
    </ligand>
</feature>
<dbReference type="PROSITE" id="PS51645">
    <property type="entry name" value="PHR_CRY_ALPHA_BETA"/>
    <property type="match status" value="1"/>
</dbReference>
<keyword evidence="10" id="KW-1185">Reference proteome</keyword>
<dbReference type="InterPro" id="IPR006050">
    <property type="entry name" value="DNA_photolyase_N"/>
</dbReference>
<evidence type="ECO:0000256" key="5">
    <source>
        <dbReference type="ARBA" id="ARBA00022991"/>
    </source>
</evidence>
<dbReference type="Pfam" id="PF00875">
    <property type="entry name" value="DNA_photolyase"/>
    <property type="match status" value="1"/>
</dbReference>
<feature type="domain" description="Photolyase/cryptochrome alpha/beta" evidence="8">
    <location>
        <begin position="2"/>
        <end position="135"/>
    </location>
</feature>
<reference evidence="9 10" key="1">
    <citation type="submission" date="2013-03" db="EMBL/GenBank/DDBJ databases">
        <title>Salinisphaera hydrothermalis C41B8 Genome Sequencing.</title>
        <authorList>
            <person name="Li C."/>
            <person name="Lai Q."/>
            <person name="Shao Z."/>
        </authorList>
    </citation>
    <scope>NUCLEOTIDE SEQUENCE [LARGE SCALE GENOMIC DNA]</scope>
    <source>
        <strain evidence="9 10">C41B8</strain>
    </source>
</reference>
<dbReference type="SUPFAM" id="SSF48173">
    <property type="entry name" value="Cryptochrome/photolyase FAD-binding domain"/>
    <property type="match status" value="1"/>
</dbReference>
<keyword evidence="4 6" id="KW-0274">FAD</keyword>
<evidence type="ECO:0000256" key="6">
    <source>
        <dbReference type="PIRSR" id="PIRSR602081-1"/>
    </source>
</evidence>
<gene>
    <name evidence="9" type="ORF">C41B8_06122</name>
</gene>
<evidence type="ECO:0000256" key="1">
    <source>
        <dbReference type="ARBA" id="ARBA00005862"/>
    </source>
</evidence>
<organism evidence="9 10">
    <name type="scientific">Salinisphaera hydrothermalis (strain C41B8)</name>
    <dbReference type="NCBI Taxonomy" id="1304275"/>
    <lineage>
        <taxon>Bacteria</taxon>
        <taxon>Pseudomonadati</taxon>
        <taxon>Pseudomonadota</taxon>
        <taxon>Gammaproteobacteria</taxon>
        <taxon>Salinisphaerales</taxon>
        <taxon>Salinisphaeraceae</taxon>
        <taxon>Salinisphaera</taxon>
    </lineage>
</organism>
<dbReference type="AlphaFoldDB" id="A0A084IN54"/>
<dbReference type="EMBL" id="APNK01000006">
    <property type="protein sequence ID" value="KEZ78138.1"/>
    <property type="molecule type" value="Genomic_DNA"/>
</dbReference>
<dbReference type="RefSeq" id="WP_037335551.1">
    <property type="nucleotide sequence ID" value="NZ_APNK01000006.1"/>
</dbReference>
<evidence type="ECO:0000259" key="8">
    <source>
        <dbReference type="PROSITE" id="PS51645"/>
    </source>
</evidence>